<proteinExistence type="predicted"/>
<dbReference type="GO" id="GO:0016020">
    <property type="term" value="C:membrane"/>
    <property type="evidence" value="ECO:0007669"/>
    <property type="project" value="UniProtKB-SubCell"/>
</dbReference>
<gene>
    <name evidence="6" type="ORF">KHLLAP_LOCUS8386</name>
</gene>
<evidence type="ECO:0000256" key="2">
    <source>
        <dbReference type="ARBA" id="ARBA00022692"/>
    </source>
</evidence>
<comment type="caution">
    <text evidence="6">The sequence shown here is derived from an EMBL/GenBank/DDBJ whole genome shotgun (WGS) entry which is preliminary data.</text>
</comment>
<feature type="transmembrane region" description="Helical" evidence="5">
    <location>
        <begin position="233"/>
        <end position="254"/>
    </location>
</feature>
<feature type="transmembrane region" description="Helical" evidence="5">
    <location>
        <begin position="185"/>
        <end position="203"/>
    </location>
</feature>
<dbReference type="CDD" id="cd13965">
    <property type="entry name" value="PT_UbiA_3"/>
    <property type="match status" value="1"/>
</dbReference>
<feature type="transmembrane region" description="Helical" evidence="5">
    <location>
        <begin position="305"/>
        <end position="323"/>
    </location>
</feature>
<evidence type="ECO:0000313" key="6">
    <source>
        <dbReference type="EMBL" id="CAJ2507918.1"/>
    </source>
</evidence>
<sequence>MPVVKEDHDIPVESDAGHVVDGTSRSLASESFLAHLLQIPCLIWAFTESNFITFVLPNTAFGVLGALAGPELLQNAAGAGRLTSATMLWPTLLAMAFNWTNVLIFDLQNQTAPQSLAEDQANKPWRPIPSGRITTQQARRSILVAIPLCLALNRLLGVEWEGLYIQIGSYVYNDLRGGDSRARDLLIAIAFALFNTASLRIAAGAGRADILLAPRPHDLAEGLPGRPAPPLQLSPAGCAWIGLISIVILTTMQVQDLKDQAGDRLKDRWTVPLAFGDWTSRVSLALLVPFWTGVCAYVWWPHGHWILVLPPVLIGALVTFRVLVKRTPKADSNTWKLWCLWGVGLYYLAPASLI</sequence>
<protein>
    <submittedName>
        <fullName evidence="6">Uu.00g091040.m01.CDS01</fullName>
    </submittedName>
</protein>
<comment type="subcellular location">
    <subcellularLocation>
        <location evidence="1">Membrane</location>
        <topology evidence="1">Multi-pass membrane protein</topology>
    </subcellularLocation>
</comment>
<name>A0AAI8VN36_9PEZI</name>
<dbReference type="EMBL" id="CAUWAG010000010">
    <property type="protein sequence ID" value="CAJ2507918.1"/>
    <property type="molecule type" value="Genomic_DNA"/>
</dbReference>
<reference evidence="6" key="1">
    <citation type="submission" date="2023-10" db="EMBL/GenBank/DDBJ databases">
        <authorList>
            <person name="Hackl T."/>
        </authorList>
    </citation>
    <scope>NUCLEOTIDE SEQUENCE</scope>
</reference>
<feature type="transmembrane region" description="Helical" evidence="5">
    <location>
        <begin position="275"/>
        <end position="299"/>
    </location>
</feature>
<evidence type="ECO:0000256" key="1">
    <source>
        <dbReference type="ARBA" id="ARBA00004141"/>
    </source>
</evidence>
<dbReference type="GO" id="GO:0016765">
    <property type="term" value="F:transferase activity, transferring alkyl or aryl (other than methyl) groups"/>
    <property type="evidence" value="ECO:0007669"/>
    <property type="project" value="InterPro"/>
</dbReference>
<dbReference type="Proteomes" id="UP001295740">
    <property type="component" value="Unassembled WGS sequence"/>
</dbReference>
<dbReference type="AlphaFoldDB" id="A0AAI8VN36"/>
<evidence type="ECO:0000256" key="4">
    <source>
        <dbReference type="ARBA" id="ARBA00023136"/>
    </source>
</evidence>
<dbReference type="PANTHER" id="PTHR42723:SF1">
    <property type="entry name" value="CHLOROPHYLL SYNTHASE, CHLOROPLASTIC"/>
    <property type="match status" value="1"/>
</dbReference>
<evidence type="ECO:0000313" key="7">
    <source>
        <dbReference type="Proteomes" id="UP001295740"/>
    </source>
</evidence>
<keyword evidence="4 5" id="KW-0472">Membrane</keyword>
<dbReference type="PANTHER" id="PTHR42723">
    <property type="entry name" value="CHLOROPHYLL SYNTHASE"/>
    <property type="match status" value="1"/>
</dbReference>
<keyword evidence="7" id="KW-1185">Reference proteome</keyword>
<dbReference type="InterPro" id="IPR000537">
    <property type="entry name" value="UbiA_prenyltransferase"/>
</dbReference>
<organism evidence="6 7">
    <name type="scientific">Anthostomella pinea</name>
    <dbReference type="NCBI Taxonomy" id="933095"/>
    <lineage>
        <taxon>Eukaryota</taxon>
        <taxon>Fungi</taxon>
        <taxon>Dikarya</taxon>
        <taxon>Ascomycota</taxon>
        <taxon>Pezizomycotina</taxon>
        <taxon>Sordariomycetes</taxon>
        <taxon>Xylariomycetidae</taxon>
        <taxon>Xylariales</taxon>
        <taxon>Xylariaceae</taxon>
        <taxon>Anthostomella</taxon>
    </lineage>
</organism>
<evidence type="ECO:0000256" key="5">
    <source>
        <dbReference type="SAM" id="Phobius"/>
    </source>
</evidence>
<dbReference type="InterPro" id="IPR050475">
    <property type="entry name" value="Prenyltransferase_related"/>
</dbReference>
<keyword evidence="2 5" id="KW-0812">Transmembrane</keyword>
<accession>A0AAI8VN36</accession>
<dbReference type="Pfam" id="PF01040">
    <property type="entry name" value="UbiA"/>
    <property type="match status" value="1"/>
</dbReference>
<keyword evidence="3 5" id="KW-1133">Transmembrane helix</keyword>
<evidence type="ECO:0000256" key="3">
    <source>
        <dbReference type="ARBA" id="ARBA00022989"/>
    </source>
</evidence>